<evidence type="ECO:0000256" key="3">
    <source>
        <dbReference type="ARBA" id="ARBA00022553"/>
    </source>
</evidence>
<dbReference type="EC" id="2.7.13.3" evidence="2"/>
<dbReference type="Pfam" id="PF12860">
    <property type="entry name" value="PAS_7"/>
    <property type="match status" value="2"/>
</dbReference>
<evidence type="ECO:0000259" key="5">
    <source>
        <dbReference type="PROSITE" id="PS50109"/>
    </source>
</evidence>
<dbReference type="Pfam" id="PF08448">
    <property type="entry name" value="PAS_4"/>
    <property type="match status" value="1"/>
</dbReference>
<dbReference type="PROSITE" id="PS50110">
    <property type="entry name" value="RESPONSE_REGULATORY"/>
    <property type="match status" value="2"/>
</dbReference>
<dbReference type="InterPro" id="IPR036890">
    <property type="entry name" value="HATPase_C_sf"/>
</dbReference>
<evidence type="ECO:0000313" key="8">
    <source>
        <dbReference type="Proteomes" id="UP001597322"/>
    </source>
</evidence>
<dbReference type="Gene3D" id="3.40.50.2300">
    <property type="match status" value="2"/>
</dbReference>
<dbReference type="RefSeq" id="WP_377400936.1">
    <property type="nucleotide sequence ID" value="NZ_JBHUEQ010000021.1"/>
</dbReference>
<sequence>MDLTSDGALLQRACQRIGDLAVPACIKDGGLRYVVVNAAYARLHGLEAERFPGKRADEIDGLREHDLFRDKQNRALVFGTDESVELRDERGRLLHDIRIERFISQDDDPYLFVLFEPHAIDMEAQARAEFDFRSFGPVLDLLDTGIGIFDANDRLIHYNDRLTAHYAAFGATLYPGKALSDLVKQAYGNAPADMASTAPPDGVWVDAAEERMKIFQQPIWHAVEPMPDGRWVRSVNKRLDNGWLMMLRQDVTNEKIQEMRIGKEVEEAQIFRAAFEELPVAVFLRDNQLRLTYANAAYGAMHSKPREEYLGLTAADMFPEHGECYSAQSQQLIEHGGYIEAEDDVLMPDGSRMSAIVRIRRISSPAGERYLVGSITDVSLVRAAQREAERLHEELKAILQALPVGVAIMDRDLRLEYVNWTLNEFWRAEGEEHRDWTGELYEDFLRFNLGRGVYGDTSFDELLKQRLELLLQPGEIPHFELANLAGRRILVDRSHVGNGKILFTCVDITGIRKREQEVQEARAALDRHAALMQTATSAMSQGLMIMQGEEIAFCNDAVADLLELPADILQNGQPWRAVLDALANRGDIRNPEKVLAEGEAWRVSDTQEPARFMAYVGGARFVDVEVKKSGDEQFLAVFTDVTDARQRELELQRLLERAKAADKAKSEFLANMSHEIRTPMNGVLGMAELLSKSSLDTKQKTFTEIIVKSGKALMTIINDILDFSKIDAGQMTLRKVAFDPGDAIEDVATLLSSSAAEKDIELIVRVAGPSPRVVGDAGRFRQIVTNLLGNSIKFTETGHILIELSVQEKPEGKAEVTLRVTDTGIGIPADQLERIFDKFSQVDGSSTRRHEGTGLGLAITAGLVEIFGGTIDVSSQSGKGSVFTVVLPFEKVSDQQISVSAPSSLRNAKVLVIDDNYVNREILSEQLFLWGFDGVAAKDGPEGLAVLRAAAQLGVKVDAVILDYQMPQMNGHAVATAIRNDPQLRDVPIIFLTSMDTTSGEGAAEHLDIQAHLMKPVRGQLLRKALVEVIRNARREQRGLEEMPVAPRAPISRPAKTVHAVPEAEQPPSALDILVAEDNEVNQIVFTQILQSLDVSFRIVENGAAAVAAWQQQQPRLILMDVSMPVMNGHKATRRIRELERSFGGHVPIVGVTAHALESDRDLCFAAGMDDYLSKPISPELLAGKIREWLPLRRSSGQSLL</sequence>
<dbReference type="SMART" id="SM00448">
    <property type="entry name" value="REC"/>
    <property type="match status" value="2"/>
</dbReference>
<evidence type="ECO:0000256" key="1">
    <source>
        <dbReference type="ARBA" id="ARBA00000085"/>
    </source>
</evidence>
<dbReference type="InterPro" id="IPR003594">
    <property type="entry name" value="HATPase_dom"/>
</dbReference>
<dbReference type="CDD" id="cd00082">
    <property type="entry name" value="HisKA"/>
    <property type="match status" value="1"/>
</dbReference>
<keyword evidence="8" id="KW-1185">Reference proteome</keyword>
<dbReference type="InterPro" id="IPR000014">
    <property type="entry name" value="PAS"/>
</dbReference>
<dbReference type="Pfam" id="PF02518">
    <property type="entry name" value="HATPase_c"/>
    <property type="match status" value="1"/>
</dbReference>
<dbReference type="Pfam" id="PF00072">
    <property type="entry name" value="Response_reg"/>
    <property type="match status" value="2"/>
</dbReference>
<dbReference type="CDD" id="cd16922">
    <property type="entry name" value="HATPase_EvgS-ArcB-TorS-like"/>
    <property type="match status" value="1"/>
</dbReference>
<feature type="domain" description="Response regulatory" evidence="6">
    <location>
        <begin position="909"/>
        <end position="1030"/>
    </location>
</feature>
<dbReference type="PANTHER" id="PTHR45339:SF3">
    <property type="entry name" value="HISTIDINE KINASE"/>
    <property type="match status" value="1"/>
</dbReference>
<name>A0ABW4M6F6_9HYPH</name>
<dbReference type="InterPro" id="IPR013656">
    <property type="entry name" value="PAS_4"/>
</dbReference>
<protein>
    <recommendedName>
        <fullName evidence="2">histidine kinase</fullName>
        <ecNumber evidence="2">2.7.13.3</ecNumber>
    </recommendedName>
</protein>
<proteinExistence type="predicted"/>
<dbReference type="InterPro" id="IPR036097">
    <property type="entry name" value="HisK_dim/P_sf"/>
</dbReference>
<evidence type="ECO:0000259" key="6">
    <source>
        <dbReference type="PROSITE" id="PS50110"/>
    </source>
</evidence>
<dbReference type="NCBIfam" id="TIGR00229">
    <property type="entry name" value="sensory_box"/>
    <property type="match status" value="1"/>
</dbReference>
<dbReference type="PROSITE" id="PS50109">
    <property type="entry name" value="HIS_KIN"/>
    <property type="match status" value="1"/>
</dbReference>
<dbReference type="InterPro" id="IPR035965">
    <property type="entry name" value="PAS-like_dom_sf"/>
</dbReference>
<organism evidence="7 8">
    <name type="scientific">Rhizobium helianthi</name>
    <dbReference type="NCBI Taxonomy" id="1132695"/>
    <lineage>
        <taxon>Bacteria</taxon>
        <taxon>Pseudomonadati</taxon>
        <taxon>Pseudomonadota</taxon>
        <taxon>Alphaproteobacteria</taxon>
        <taxon>Hyphomicrobiales</taxon>
        <taxon>Rhizobiaceae</taxon>
        <taxon>Rhizobium/Agrobacterium group</taxon>
        <taxon>Rhizobium</taxon>
    </lineage>
</organism>
<dbReference type="InterPro" id="IPR005467">
    <property type="entry name" value="His_kinase_dom"/>
</dbReference>
<dbReference type="InterPro" id="IPR003661">
    <property type="entry name" value="HisK_dim/P_dom"/>
</dbReference>
<comment type="catalytic activity">
    <reaction evidence="1">
        <text>ATP + protein L-histidine = ADP + protein N-phospho-L-histidine.</text>
        <dbReference type="EC" id="2.7.13.3"/>
    </reaction>
</comment>
<feature type="domain" description="Histidine kinase" evidence="5">
    <location>
        <begin position="671"/>
        <end position="891"/>
    </location>
</feature>
<dbReference type="CDD" id="cd00130">
    <property type="entry name" value="PAS"/>
    <property type="match status" value="1"/>
</dbReference>
<dbReference type="SMART" id="SM00091">
    <property type="entry name" value="PAS"/>
    <property type="match status" value="4"/>
</dbReference>
<feature type="modified residue" description="4-aspartylphosphate" evidence="4">
    <location>
        <position position="1121"/>
    </location>
</feature>
<reference evidence="8" key="1">
    <citation type="journal article" date="2019" name="Int. J. Syst. Evol. Microbiol.">
        <title>The Global Catalogue of Microorganisms (GCM) 10K type strain sequencing project: providing services to taxonomists for standard genome sequencing and annotation.</title>
        <authorList>
            <consortium name="The Broad Institute Genomics Platform"/>
            <consortium name="The Broad Institute Genome Sequencing Center for Infectious Disease"/>
            <person name="Wu L."/>
            <person name="Ma J."/>
        </authorList>
    </citation>
    <scope>NUCLEOTIDE SEQUENCE [LARGE SCALE GENOMIC DNA]</scope>
    <source>
        <strain evidence="8">CG52</strain>
    </source>
</reference>
<evidence type="ECO:0000256" key="2">
    <source>
        <dbReference type="ARBA" id="ARBA00012438"/>
    </source>
</evidence>
<dbReference type="SMART" id="SM00387">
    <property type="entry name" value="HATPase_c"/>
    <property type="match status" value="1"/>
</dbReference>
<dbReference type="InterPro" id="IPR004358">
    <property type="entry name" value="Sig_transdc_His_kin-like_C"/>
</dbReference>
<feature type="modified residue" description="4-aspartylphosphate" evidence="4">
    <location>
        <position position="963"/>
    </location>
</feature>
<dbReference type="SUPFAM" id="SSF55874">
    <property type="entry name" value="ATPase domain of HSP90 chaperone/DNA topoisomerase II/histidine kinase"/>
    <property type="match status" value="1"/>
</dbReference>
<dbReference type="Gene3D" id="1.10.287.130">
    <property type="match status" value="1"/>
</dbReference>
<dbReference type="EMBL" id="JBHUEQ010000021">
    <property type="protein sequence ID" value="MFD1746055.1"/>
    <property type="molecule type" value="Genomic_DNA"/>
</dbReference>
<evidence type="ECO:0000256" key="4">
    <source>
        <dbReference type="PROSITE-ProRule" id="PRU00169"/>
    </source>
</evidence>
<dbReference type="SUPFAM" id="SSF55785">
    <property type="entry name" value="PYP-like sensor domain (PAS domain)"/>
    <property type="match status" value="2"/>
</dbReference>
<comment type="caution">
    <text evidence="7">The sequence shown here is derived from an EMBL/GenBank/DDBJ whole genome shotgun (WGS) entry which is preliminary data.</text>
</comment>
<dbReference type="InterPro" id="IPR011006">
    <property type="entry name" value="CheY-like_superfamily"/>
</dbReference>
<dbReference type="SUPFAM" id="SSF52172">
    <property type="entry name" value="CheY-like"/>
    <property type="match status" value="2"/>
</dbReference>
<dbReference type="InterPro" id="IPR001789">
    <property type="entry name" value="Sig_transdc_resp-reg_receiver"/>
</dbReference>
<dbReference type="Pfam" id="PF00512">
    <property type="entry name" value="HisKA"/>
    <property type="match status" value="1"/>
</dbReference>
<accession>A0ABW4M6F6</accession>
<dbReference type="Gene3D" id="3.30.450.20">
    <property type="entry name" value="PAS domain"/>
    <property type="match status" value="3"/>
</dbReference>
<dbReference type="CDD" id="cd17546">
    <property type="entry name" value="REC_hyHK_CKI1_RcsC-like"/>
    <property type="match status" value="2"/>
</dbReference>
<dbReference type="PANTHER" id="PTHR45339">
    <property type="entry name" value="HYBRID SIGNAL TRANSDUCTION HISTIDINE KINASE J"/>
    <property type="match status" value="1"/>
</dbReference>
<evidence type="ECO:0000313" key="7">
    <source>
        <dbReference type="EMBL" id="MFD1746055.1"/>
    </source>
</evidence>
<dbReference type="SUPFAM" id="SSF47384">
    <property type="entry name" value="Homodimeric domain of signal transducing histidine kinase"/>
    <property type="match status" value="1"/>
</dbReference>
<gene>
    <name evidence="7" type="ORF">ACFSE1_11340</name>
</gene>
<dbReference type="PRINTS" id="PR00344">
    <property type="entry name" value="BCTRLSENSOR"/>
</dbReference>
<feature type="domain" description="Response regulatory" evidence="6">
    <location>
        <begin position="1072"/>
        <end position="1190"/>
    </location>
</feature>
<dbReference type="Gene3D" id="3.30.565.10">
    <property type="entry name" value="Histidine kinase-like ATPase, C-terminal domain"/>
    <property type="match status" value="1"/>
</dbReference>
<dbReference type="SMART" id="SM00388">
    <property type="entry name" value="HisKA"/>
    <property type="match status" value="1"/>
</dbReference>
<keyword evidence="3 4" id="KW-0597">Phosphoprotein</keyword>
<dbReference type="Proteomes" id="UP001597322">
    <property type="component" value="Unassembled WGS sequence"/>
</dbReference>